<dbReference type="EMBL" id="FAOZ01000008">
    <property type="protein sequence ID" value="CUU56476.1"/>
    <property type="molecule type" value="Genomic_DNA"/>
</dbReference>
<feature type="region of interest" description="Disordered" evidence="1">
    <location>
        <begin position="35"/>
        <end position="71"/>
    </location>
</feature>
<evidence type="ECO:0000256" key="1">
    <source>
        <dbReference type="SAM" id="MobiDB-lite"/>
    </source>
</evidence>
<organism evidence="2 3">
    <name type="scientific">Parafrankia irregularis</name>
    <dbReference type="NCBI Taxonomy" id="795642"/>
    <lineage>
        <taxon>Bacteria</taxon>
        <taxon>Bacillati</taxon>
        <taxon>Actinomycetota</taxon>
        <taxon>Actinomycetes</taxon>
        <taxon>Frankiales</taxon>
        <taxon>Frankiaceae</taxon>
        <taxon>Parafrankia</taxon>
    </lineage>
</organism>
<protein>
    <submittedName>
        <fullName evidence="2">Uncharacterized protein</fullName>
    </submittedName>
</protein>
<dbReference type="PROSITE" id="PS51257">
    <property type="entry name" value="PROKAR_LIPOPROTEIN"/>
    <property type="match status" value="1"/>
</dbReference>
<reference evidence="3" key="1">
    <citation type="submission" date="2015-11" db="EMBL/GenBank/DDBJ databases">
        <authorList>
            <person name="Varghese N."/>
        </authorList>
    </citation>
    <scope>NUCLEOTIDE SEQUENCE [LARGE SCALE GENOMIC DNA]</scope>
    <source>
        <strain evidence="3">DSM 45899</strain>
    </source>
</reference>
<proteinExistence type="predicted"/>
<evidence type="ECO:0000313" key="3">
    <source>
        <dbReference type="Proteomes" id="UP000198802"/>
    </source>
</evidence>
<gene>
    <name evidence="2" type="ORF">Ga0074812_1083</name>
</gene>
<accession>A0A0S4QNV1</accession>
<name>A0A0S4QNV1_9ACTN</name>
<dbReference type="AlphaFoldDB" id="A0A0S4QNV1"/>
<dbReference type="Proteomes" id="UP000198802">
    <property type="component" value="Unassembled WGS sequence"/>
</dbReference>
<keyword evidence="3" id="KW-1185">Reference proteome</keyword>
<sequence length="205" mass="21313">MDVAAPRSDSRGRRWTVRGTAVGLLAAGVLVVSCSSDDGAEPAPGPAPSTSRSPAPQMTPTPTPTSPTDTAGQRAVAAYVGLWGAMAEASHTSDWQSPELARYASGDALQAVSGGLYADHYNGLVSSGAPLLHPEVTSEEPADAPTTVRVFDCSDSTNWLRHRADGAPFTDEPGGRRAVTSEVRQHQDGSWKVTRFAVEPVGSCG</sequence>
<evidence type="ECO:0000313" key="2">
    <source>
        <dbReference type="EMBL" id="CUU56476.1"/>
    </source>
</evidence>